<dbReference type="PROSITE" id="PS51192">
    <property type="entry name" value="HELICASE_ATP_BIND_1"/>
    <property type="match status" value="1"/>
</dbReference>
<reference evidence="4 5" key="1">
    <citation type="submission" date="2019-04" db="EMBL/GenBank/DDBJ databases">
        <title>Lewinella litorea sp. nov., isolated from a marine sand.</title>
        <authorList>
            <person name="Yoon J.-H."/>
        </authorList>
    </citation>
    <scope>NUCLEOTIDE SEQUENCE [LARGE SCALE GENOMIC DNA]</scope>
    <source>
        <strain evidence="4 5">HSMS-39</strain>
    </source>
</reference>
<evidence type="ECO:0000259" key="2">
    <source>
        <dbReference type="PROSITE" id="PS51192"/>
    </source>
</evidence>
<dbReference type="InterPro" id="IPR049730">
    <property type="entry name" value="SNF2/RAD54-like_C"/>
</dbReference>
<dbReference type="InterPro" id="IPR001650">
    <property type="entry name" value="Helicase_C-like"/>
</dbReference>
<dbReference type="RefSeq" id="WP_136460501.1">
    <property type="nucleotide sequence ID" value="NZ_SRSF01000012.1"/>
</dbReference>
<comment type="caution">
    <text evidence="4">The sequence shown here is derived from an EMBL/GenBank/DDBJ whole genome shotgun (WGS) entry which is preliminary data.</text>
</comment>
<feature type="domain" description="Helicase ATP-binding" evidence="2">
    <location>
        <begin position="937"/>
        <end position="1093"/>
    </location>
</feature>
<keyword evidence="4" id="KW-0547">Nucleotide-binding</keyword>
<dbReference type="InterPro" id="IPR014001">
    <property type="entry name" value="Helicase_ATP-bd"/>
</dbReference>
<keyword evidence="5" id="KW-1185">Reference proteome</keyword>
<accession>A0A4S4NBX5</accession>
<dbReference type="InterPro" id="IPR038718">
    <property type="entry name" value="SNF2-like_sf"/>
</dbReference>
<dbReference type="InterPro" id="IPR000330">
    <property type="entry name" value="SNF2_N"/>
</dbReference>
<keyword evidence="1" id="KW-0378">Hydrolase</keyword>
<dbReference type="PANTHER" id="PTHR10799">
    <property type="entry name" value="SNF2/RAD54 HELICASE FAMILY"/>
    <property type="match status" value="1"/>
</dbReference>
<evidence type="ECO:0000313" key="4">
    <source>
        <dbReference type="EMBL" id="THH35538.1"/>
    </source>
</evidence>
<dbReference type="Gene3D" id="3.40.50.10810">
    <property type="entry name" value="Tandem AAA-ATPase domain"/>
    <property type="match status" value="1"/>
</dbReference>
<dbReference type="PROSITE" id="PS51194">
    <property type="entry name" value="HELICASE_CTER"/>
    <property type="match status" value="1"/>
</dbReference>
<evidence type="ECO:0000259" key="3">
    <source>
        <dbReference type="PROSITE" id="PS51194"/>
    </source>
</evidence>
<dbReference type="GO" id="GO:0016787">
    <property type="term" value="F:hydrolase activity"/>
    <property type="evidence" value="ECO:0007669"/>
    <property type="project" value="UniProtKB-KW"/>
</dbReference>
<organism evidence="4 5">
    <name type="scientific">Neolewinella litorea</name>
    <dbReference type="NCBI Taxonomy" id="2562452"/>
    <lineage>
        <taxon>Bacteria</taxon>
        <taxon>Pseudomonadati</taxon>
        <taxon>Bacteroidota</taxon>
        <taxon>Saprospiria</taxon>
        <taxon>Saprospirales</taxon>
        <taxon>Lewinellaceae</taxon>
        <taxon>Neolewinella</taxon>
    </lineage>
</organism>
<keyword evidence="4" id="KW-0347">Helicase</keyword>
<sequence length="1378" mass="157877">MNGALRAAWKNLSATDRDVATAMSIVYEERSVLDLSRLLNKIGMAPPPGESRFTHADTEQIVHRLHEQQILIKQSDHGWRINPKYSEAIMRQASRRPDFSVLVNEIRRELPYKTYWQPSSPHALMREIRIAFYLQNEAGFDRLQRETENFYPDQARTGIFIDPLFAEFDPRWVENLLPAWQEINLRNAFRRALVAMEPLDSLIEFLEQHEKIREPESGPLRELLAEAFVLQGAWSRLQLWADLETSEWRSSANHLIYHVLRDEDEIAQDLIEEVRKGYRREYENKYPAHLAGYLYLLSLLRNGGVKSAEIIGHHLENLDPVQNLRLGGTYLVFKALHAYLRNDEEAQVVAQQGLERMEANAFARTFHALFRLWTDSSTESPTPAYLQQLESFRERAQDSGYQWVEMEITRVLSLRHPDTEAREAYASRAQQLSDQLRIYSLADAMPRIEPWERALEVLVGMGTPDRLQDKRNKKTSRFVWFVDFEKRELEPREQTLSKGGNWSKGRKVALKRVKQGDVEGMTPQDVSVAKAIEEDYSRYHPNGSYTINYEEALLALVGHPNLYLSKNSAIGVELVRRNPQLLIEETSNRLHLRFAQDFTGTGVQVVKETPTRYQVIEVNDGHNLIHRQIGDGLEIPKRARHRLLEVARNLSKFTEVQNTLTGVIDDLDETKADSRTYVHLLPIGETFKVEFFVRPLIEEDQYFKPGRGRNKVISDIDGHRRLAERDLSREIERAEGVILDCPTLQKLVHRDYEWQVDEVEDCLNILLELQPLRALDRIILEHPRGERIKLIGSVDFGDLSIGVKESAGWFDVEGSLSVDDNQVISFRELIDKVSQNEQSNFIQLSEGQYVALTEQLRRKLREMEGLMNQKGEGMQLHPLATGILDDVADQLGSFEADIAWRESLQRIQSVNHTMARVPSTFRAELRPYQLDGFRWLMRLADWGVGACLADDMGLGKTIQALAMMQARAEEGPALVIAPASVTRNWMREAARFAPTLNPILLVGSDRQEIIDNVGHYDLLVVSYGLLPFEGEALANKRFGTIVLDEAQAIKNRGTKRSQIAMQLQGDFRVATTGTPIENHLGELWNLFTFLNPGLLGPFQRFNEKYTVPITRNNDNERRQQLRRLIQPFILRRRKEEVLEELPPKTEVTLTVELSPPERAFYEALRQHALESIDESDGPNRRFQILAELMKLRQAACHPRLVNPDVDISSSKLELLAETVQELRENGHKALIFSQFVRHLKIVEAWAIENNVPYQYLDGSTPGPKRDEAVQAFQRGEGDIFLISLKAGGTGLTLTAADYVLHLDPWWNPAVEDQASDRAHRIGQQRPVTVYRFVSENTIEEKIVKLHAEKRDLADSLLAGTEQSGSLSADDLLDLIKNG</sequence>
<dbReference type="CDD" id="cd18012">
    <property type="entry name" value="DEXQc_arch_SWI2_SNF2"/>
    <property type="match status" value="1"/>
</dbReference>
<dbReference type="InterPro" id="IPR027417">
    <property type="entry name" value="P-loop_NTPase"/>
</dbReference>
<evidence type="ECO:0000313" key="5">
    <source>
        <dbReference type="Proteomes" id="UP000308528"/>
    </source>
</evidence>
<dbReference type="Proteomes" id="UP000308528">
    <property type="component" value="Unassembled WGS sequence"/>
</dbReference>
<name>A0A4S4NBX5_9BACT</name>
<dbReference type="Pfam" id="PF00176">
    <property type="entry name" value="SNF2-rel_dom"/>
    <property type="match status" value="1"/>
</dbReference>
<feature type="domain" description="Helicase C-terminal" evidence="3">
    <location>
        <begin position="1211"/>
        <end position="1364"/>
    </location>
</feature>
<dbReference type="Pfam" id="PF00271">
    <property type="entry name" value="Helicase_C"/>
    <property type="match status" value="1"/>
</dbReference>
<dbReference type="CDD" id="cd18793">
    <property type="entry name" value="SF2_C_SNF"/>
    <property type="match status" value="1"/>
</dbReference>
<protein>
    <submittedName>
        <fullName evidence="4">DEAD/DEAH box helicase</fullName>
    </submittedName>
</protein>
<dbReference type="SUPFAM" id="SSF52540">
    <property type="entry name" value="P-loop containing nucleoside triphosphate hydrolases"/>
    <property type="match status" value="2"/>
</dbReference>
<gene>
    <name evidence="4" type="ORF">E4021_16580</name>
</gene>
<keyword evidence="4" id="KW-0067">ATP-binding</keyword>
<dbReference type="EMBL" id="SRSF01000012">
    <property type="protein sequence ID" value="THH35538.1"/>
    <property type="molecule type" value="Genomic_DNA"/>
</dbReference>
<dbReference type="SMART" id="SM00487">
    <property type="entry name" value="DEXDc"/>
    <property type="match status" value="1"/>
</dbReference>
<proteinExistence type="predicted"/>
<dbReference type="SMART" id="SM00490">
    <property type="entry name" value="HELICc"/>
    <property type="match status" value="1"/>
</dbReference>
<evidence type="ECO:0000256" key="1">
    <source>
        <dbReference type="ARBA" id="ARBA00022801"/>
    </source>
</evidence>
<dbReference type="GO" id="GO:0005524">
    <property type="term" value="F:ATP binding"/>
    <property type="evidence" value="ECO:0007669"/>
    <property type="project" value="InterPro"/>
</dbReference>
<dbReference type="Gene3D" id="3.40.50.300">
    <property type="entry name" value="P-loop containing nucleotide triphosphate hydrolases"/>
    <property type="match status" value="1"/>
</dbReference>
<dbReference type="OrthoDB" id="9760715at2"/>
<dbReference type="GO" id="GO:0004386">
    <property type="term" value="F:helicase activity"/>
    <property type="evidence" value="ECO:0007669"/>
    <property type="project" value="UniProtKB-KW"/>
</dbReference>